<dbReference type="Gene3D" id="3.40.50.300">
    <property type="entry name" value="P-loop containing nucleotide triphosphate hydrolases"/>
    <property type="match status" value="2"/>
</dbReference>
<keyword evidence="4 6" id="KW-1133">Transmembrane helix</keyword>
<reference evidence="8 9" key="1">
    <citation type="submission" date="2018-08" db="EMBL/GenBank/DDBJ databases">
        <title>Recombination of ecologically and evolutionarily significant loci maintains genetic cohesion in the Pseudomonas syringae species complex.</title>
        <authorList>
            <person name="Dillon M."/>
            <person name="Thakur S."/>
            <person name="Almeida R.N.D."/>
            <person name="Weir B.S."/>
            <person name="Guttman D.S."/>
        </authorList>
    </citation>
    <scope>NUCLEOTIDE SEQUENCE [LARGE SCALE GENOMIC DNA]</scope>
    <source>
        <strain evidence="8 9">ICMP 4324</strain>
    </source>
</reference>
<dbReference type="Proteomes" id="UP000276829">
    <property type="component" value="Unassembled WGS sequence"/>
</dbReference>
<organism evidence="8 9">
    <name type="scientific">Pseudomonas savastanoi pv. glycinea</name>
    <name type="common">Pseudomonas syringae pv. glycinea</name>
    <dbReference type="NCBI Taxonomy" id="318"/>
    <lineage>
        <taxon>Bacteria</taxon>
        <taxon>Pseudomonadati</taxon>
        <taxon>Pseudomonadota</taxon>
        <taxon>Gammaproteobacteria</taxon>
        <taxon>Pseudomonadales</taxon>
        <taxon>Pseudomonadaceae</taxon>
        <taxon>Pseudomonas</taxon>
    </lineage>
</organism>
<feature type="transmembrane region" description="Helical" evidence="6">
    <location>
        <begin position="52"/>
        <end position="75"/>
    </location>
</feature>
<evidence type="ECO:0000256" key="2">
    <source>
        <dbReference type="ARBA" id="ARBA00022475"/>
    </source>
</evidence>
<keyword evidence="3 6" id="KW-0812">Transmembrane</keyword>
<sequence>MDQTVKAQMSFGAILFCPIVAWIVVAKSVFGFTPQNVRERFVYYITHTFSLWPLWAALLAGLIVGILIAVAIHVYGKKMFAGAYFSKFYRGTELVTSAALARLTKESVEQITIAGVPIPTKAESTHISVGGATGTGKSTIFKEMMYGCLKRGDRMVILDPDGEFLSTFYREGRDVILNPYDQRSAGWKFFNEIRDEYDFKRYANSIVQKSDSSDSEEWNEYGRLLFTEVAKKVHATKRNPTMADVFKWTNQCSSEELEEFVKGTKANALFTGNEKASSSVRFVLSNKLAPHLDMPDGDFSFRRWLEDPQGGNLYITWDENMRAALRPLISCFVDTIFSSILGMPTNLNRRLWVYLDELESLENLATLGAALTRGRKKGLRVVSGYQTYTQLVKVYGEEQAETMLSNHRSMVAMAVGRMGEKTALKMSKALGKHEVLRTKEGRSARFGGMATSSKNDEVKPEDVVMVSEIMLLQDLEGFMAFPGKLPVARFQSEVVNYNRARRIPGIVPLRGELEGYE</sequence>
<keyword evidence="5 6" id="KW-0472">Membrane</keyword>
<dbReference type="RefSeq" id="WP_122393528.1">
    <property type="nucleotide sequence ID" value="NZ_RBON01000125.1"/>
</dbReference>
<feature type="transmembrane region" description="Helical" evidence="6">
    <location>
        <begin position="12"/>
        <end position="32"/>
    </location>
</feature>
<dbReference type="CDD" id="cd01127">
    <property type="entry name" value="TrwB_TraG_TraD_VirD4"/>
    <property type="match status" value="1"/>
</dbReference>
<comment type="caution">
    <text evidence="8">The sequence shown here is derived from an EMBL/GenBank/DDBJ whole genome shotgun (WGS) entry which is preliminary data.</text>
</comment>
<dbReference type="InterPro" id="IPR027417">
    <property type="entry name" value="P-loop_NTPase"/>
</dbReference>
<dbReference type="Pfam" id="PF10412">
    <property type="entry name" value="TrwB_AAD_bind"/>
    <property type="match status" value="1"/>
</dbReference>
<feature type="domain" description="Type IV secretion system coupling protein TraD DNA-binding" evidence="7">
    <location>
        <begin position="111"/>
        <end position="491"/>
    </location>
</feature>
<evidence type="ECO:0000256" key="6">
    <source>
        <dbReference type="SAM" id="Phobius"/>
    </source>
</evidence>
<evidence type="ECO:0000256" key="4">
    <source>
        <dbReference type="ARBA" id="ARBA00022989"/>
    </source>
</evidence>
<dbReference type="PANTHER" id="PTHR37937">
    <property type="entry name" value="CONJUGATIVE TRANSFER: DNA TRANSPORT"/>
    <property type="match status" value="1"/>
</dbReference>
<evidence type="ECO:0000313" key="9">
    <source>
        <dbReference type="Proteomes" id="UP000276829"/>
    </source>
</evidence>
<dbReference type="EMBL" id="RBON01000125">
    <property type="protein sequence ID" value="RMM69947.1"/>
    <property type="molecule type" value="Genomic_DNA"/>
</dbReference>
<evidence type="ECO:0000313" key="8">
    <source>
        <dbReference type="EMBL" id="RMM69947.1"/>
    </source>
</evidence>
<dbReference type="PANTHER" id="PTHR37937:SF1">
    <property type="entry name" value="CONJUGATIVE TRANSFER: DNA TRANSPORT"/>
    <property type="match status" value="1"/>
</dbReference>
<proteinExistence type="predicted"/>
<dbReference type="SUPFAM" id="SSF52540">
    <property type="entry name" value="P-loop containing nucleoside triphosphate hydrolases"/>
    <property type="match status" value="1"/>
</dbReference>
<dbReference type="AlphaFoldDB" id="A0A3M3G6T5"/>
<dbReference type="InterPro" id="IPR051539">
    <property type="entry name" value="T4SS-coupling_protein"/>
</dbReference>
<name>A0A3M3G6T5_PSESG</name>
<protein>
    <recommendedName>
        <fullName evidence="7">Type IV secretion system coupling protein TraD DNA-binding domain-containing protein</fullName>
    </recommendedName>
</protein>
<gene>
    <name evidence="8" type="ORF">ALQ73_200288</name>
</gene>
<evidence type="ECO:0000256" key="5">
    <source>
        <dbReference type="ARBA" id="ARBA00023136"/>
    </source>
</evidence>
<evidence type="ECO:0000259" key="7">
    <source>
        <dbReference type="Pfam" id="PF10412"/>
    </source>
</evidence>
<dbReference type="GO" id="GO:0005886">
    <property type="term" value="C:plasma membrane"/>
    <property type="evidence" value="ECO:0007669"/>
    <property type="project" value="UniProtKB-SubCell"/>
</dbReference>
<evidence type="ECO:0000256" key="1">
    <source>
        <dbReference type="ARBA" id="ARBA00004651"/>
    </source>
</evidence>
<evidence type="ECO:0000256" key="3">
    <source>
        <dbReference type="ARBA" id="ARBA00022692"/>
    </source>
</evidence>
<accession>A0A3M3G6T5</accession>
<dbReference type="InterPro" id="IPR019476">
    <property type="entry name" value="T4SS_TraD_DNA-bd"/>
</dbReference>
<comment type="subcellular location">
    <subcellularLocation>
        <location evidence="1">Cell membrane</location>
        <topology evidence="1">Multi-pass membrane protein</topology>
    </subcellularLocation>
</comment>
<keyword evidence="2" id="KW-1003">Cell membrane</keyword>